<evidence type="ECO:0000256" key="8">
    <source>
        <dbReference type="SAM" id="Phobius"/>
    </source>
</evidence>
<feature type="transmembrane region" description="Helical" evidence="8">
    <location>
        <begin position="170"/>
        <end position="192"/>
    </location>
</feature>
<keyword evidence="6 8" id="KW-0472">Membrane</keyword>
<keyword evidence="4 8" id="KW-0812">Transmembrane</keyword>
<evidence type="ECO:0000313" key="10">
    <source>
        <dbReference type="EMBL" id="HIS30067.1"/>
    </source>
</evidence>
<feature type="transmembrane region" description="Helical" evidence="8">
    <location>
        <begin position="96"/>
        <end position="119"/>
    </location>
</feature>
<feature type="domain" description="ABC transmembrane type-1" evidence="9">
    <location>
        <begin position="58"/>
        <end position="246"/>
    </location>
</feature>
<evidence type="ECO:0000256" key="4">
    <source>
        <dbReference type="ARBA" id="ARBA00022692"/>
    </source>
</evidence>
<dbReference type="Gene3D" id="1.10.3720.10">
    <property type="entry name" value="MetI-like"/>
    <property type="match status" value="1"/>
</dbReference>
<evidence type="ECO:0000313" key="11">
    <source>
        <dbReference type="Proteomes" id="UP000823935"/>
    </source>
</evidence>
<evidence type="ECO:0000256" key="1">
    <source>
        <dbReference type="ARBA" id="ARBA00004651"/>
    </source>
</evidence>
<name>A0A9D1EQ93_9FIRM</name>
<dbReference type="InterPro" id="IPR035906">
    <property type="entry name" value="MetI-like_sf"/>
</dbReference>
<keyword evidence="5 8" id="KW-1133">Transmembrane helix</keyword>
<organism evidence="10 11">
    <name type="scientific">Candidatus Limivivens intestinipullorum</name>
    <dbReference type="NCBI Taxonomy" id="2840858"/>
    <lineage>
        <taxon>Bacteria</taxon>
        <taxon>Bacillati</taxon>
        <taxon>Bacillota</taxon>
        <taxon>Clostridia</taxon>
        <taxon>Lachnospirales</taxon>
        <taxon>Lachnospiraceae</taxon>
        <taxon>Lachnospiraceae incertae sedis</taxon>
        <taxon>Candidatus Limivivens</taxon>
    </lineage>
</organism>
<sequence length="285" mass="30739">MISIISHKLGEKGKKALIVLFWLAVWQGASWLTANSLVLVGPLEMAAALGRLAVTGGFWQTLGVTFLKILAGFFTGFLAGFLLGSLSFACPAAEELAAPPLAVLRAVPMASFVILLLIWAGSRYLSVMISAIVVLPVVYTQILSGLKNTDPKLRETAKVFRMGTAAKIRYLYLQSLIPWILTAGQASIGMAWKSGIAAEIIGTPDWSVGGALYLAKIYLSTDELFAWTFAAVCLSALSERLFAWVIRQSMDRRGRRDAAKKRGKTRLTGNGGTEDSKGKGNHDTD</sequence>
<accession>A0A9D1EQ93</accession>
<dbReference type="AlphaFoldDB" id="A0A9D1EQ93"/>
<reference evidence="10" key="1">
    <citation type="submission" date="2020-10" db="EMBL/GenBank/DDBJ databases">
        <authorList>
            <person name="Gilroy R."/>
        </authorList>
    </citation>
    <scope>NUCLEOTIDE SEQUENCE</scope>
    <source>
        <strain evidence="10">CHK190-19873</strain>
    </source>
</reference>
<dbReference type="GO" id="GO:0055085">
    <property type="term" value="P:transmembrane transport"/>
    <property type="evidence" value="ECO:0007669"/>
    <property type="project" value="InterPro"/>
</dbReference>
<protein>
    <submittedName>
        <fullName evidence="10">Nitrate ABC transporter permease</fullName>
    </submittedName>
</protein>
<feature type="transmembrane region" description="Helical" evidence="8">
    <location>
        <begin position="125"/>
        <end position="146"/>
    </location>
</feature>
<evidence type="ECO:0000256" key="6">
    <source>
        <dbReference type="ARBA" id="ARBA00023136"/>
    </source>
</evidence>
<comment type="caution">
    <text evidence="10">The sequence shown here is derived from an EMBL/GenBank/DDBJ whole genome shotgun (WGS) entry which is preliminary data.</text>
</comment>
<feature type="compositionally biased region" description="Basic and acidic residues" evidence="7">
    <location>
        <begin position="274"/>
        <end position="285"/>
    </location>
</feature>
<dbReference type="EMBL" id="DVIQ01000004">
    <property type="protein sequence ID" value="HIS30067.1"/>
    <property type="molecule type" value="Genomic_DNA"/>
</dbReference>
<evidence type="ECO:0000256" key="7">
    <source>
        <dbReference type="SAM" id="MobiDB-lite"/>
    </source>
</evidence>
<evidence type="ECO:0000256" key="5">
    <source>
        <dbReference type="ARBA" id="ARBA00022989"/>
    </source>
</evidence>
<dbReference type="PROSITE" id="PS50928">
    <property type="entry name" value="ABC_TM1"/>
    <property type="match status" value="1"/>
</dbReference>
<feature type="transmembrane region" description="Helical" evidence="8">
    <location>
        <begin position="224"/>
        <end position="246"/>
    </location>
</feature>
<dbReference type="SUPFAM" id="SSF161098">
    <property type="entry name" value="MetI-like"/>
    <property type="match status" value="1"/>
</dbReference>
<dbReference type="GO" id="GO:0005886">
    <property type="term" value="C:plasma membrane"/>
    <property type="evidence" value="ECO:0007669"/>
    <property type="project" value="UniProtKB-SubCell"/>
</dbReference>
<keyword evidence="3" id="KW-1003">Cell membrane</keyword>
<dbReference type="PANTHER" id="PTHR30151">
    <property type="entry name" value="ALKANE SULFONATE ABC TRANSPORTER-RELATED, MEMBRANE SUBUNIT"/>
    <property type="match status" value="1"/>
</dbReference>
<dbReference type="CDD" id="cd06261">
    <property type="entry name" value="TM_PBP2"/>
    <property type="match status" value="1"/>
</dbReference>
<keyword evidence="2" id="KW-0813">Transport</keyword>
<evidence type="ECO:0000256" key="3">
    <source>
        <dbReference type="ARBA" id="ARBA00022475"/>
    </source>
</evidence>
<evidence type="ECO:0000259" key="9">
    <source>
        <dbReference type="PROSITE" id="PS50928"/>
    </source>
</evidence>
<proteinExistence type="predicted"/>
<dbReference type="InterPro" id="IPR000515">
    <property type="entry name" value="MetI-like"/>
</dbReference>
<feature type="transmembrane region" description="Helical" evidence="8">
    <location>
        <begin position="58"/>
        <end position="84"/>
    </location>
</feature>
<feature type="region of interest" description="Disordered" evidence="7">
    <location>
        <begin position="255"/>
        <end position="285"/>
    </location>
</feature>
<dbReference type="PANTHER" id="PTHR30151:SF0">
    <property type="entry name" value="ABC TRANSPORTER PERMEASE PROTEIN MJ0413-RELATED"/>
    <property type="match status" value="1"/>
</dbReference>
<evidence type="ECO:0000256" key="2">
    <source>
        <dbReference type="ARBA" id="ARBA00022448"/>
    </source>
</evidence>
<reference evidence="10" key="2">
    <citation type="journal article" date="2021" name="PeerJ">
        <title>Extensive microbial diversity within the chicken gut microbiome revealed by metagenomics and culture.</title>
        <authorList>
            <person name="Gilroy R."/>
            <person name="Ravi A."/>
            <person name="Getino M."/>
            <person name="Pursley I."/>
            <person name="Horton D.L."/>
            <person name="Alikhan N.F."/>
            <person name="Baker D."/>
            <person name="Gharbi K."/>
            <person name="Hall N."/>
            <person name="Watson M."/>
            <person name="Adriaenssens E.M."/>
            <person name="Foster-Nyarko E."/>
            <person name="Jarju S."/>
            <person name="Secka A."/>
            <person name="Antonio M."/>
            <person name="Oren A."/>
            <person name="Chaudhuri R.R."/>
            <person name="La Ragione R."/>
            <person name="Hildebrand F."/>
            <person name="Pallen M.J."/>
        </authorList>
    </citation>
    <scope>NUCLEOTIDE SEQUENCE</scope>
    <source>
        <strain evidence="10">CHK190-19873</strain>
    </source>
</reference>
<comment type="subcellular location">
    <subcellularLocation>
        <location evidence="1">Cell membrane</location>
        <topology evidence="1">Multi-pass membrane protein</topology>
    </subcellularLocation>
</comment>
<dbReference type="Proteomes" id="UP000823935">
    <property type="component" value="Unassembled WGS sequence"/>
</dbReference>
<gene>
    <name evidence="10" type="ORF">IAB44_00725</name>
</gene>